<reference evidence="6 7" key="1">
    <citation type="submission" date="2019-04" db="EMBL/GenBank/DDBJ databases">
        <title>High contiguity whole genome sequence and gene annotation resource for two Venturia nashicola isolates.</title>
        <authorList>
            <person name="Prokchorchik M."/>
            <person name="Won K."/>
            <person name="Lee Y."/>
            <person name="Choi E.D."/>
            <person name="Segonzac C."/>
            <person name="Sohn K.H."/>
        </authorList>
    </citation>
    <scope>NUCLEOTIDE SEQUENCE [LARGE SCALE GENOMIC DNA]</scope>
    <source>
        <strain evidence="6 7">PRI2</strain>
    </source>
</reference>
<dbReference type="PANTHER" id="PTHR43142">
    <property type="entry name" value="CARBOXYLIC ESTER HYDROLASE"/>
    <property type="match status" value="1"/>
</dbReference>
<dbReference type="EC" id="3.1.1.-" evidence="3"/>
<dbReference type="InterPro" id="IPR019826">
    <property type="entry name" value="Carboxylesterase_B_AS"/>
</dbReference>
<dbReference type="STRING" id="86259.A0A4Z1P5Z6"/>
<dbReference type="SUPFAM" id="SSF53474">
    <property type="entry name" value="alpha/beta-Hydrolases"/>
    <property type="match status" value="1"/>
</dbReference>
<evidence type="ECO:0000256" key="3">
    <source>
        <dbReference type="RuleBase" id="RU361235"/>
    </source>
</evidence>
<name>A0A4Z1P5Z6_9PEZI</name>
<dbReference type="InterPro" id="IPR029058">
    <property type="entry name" value="AB_hydrolase_fold"/>
</dbReference>
<evidence type="ECO:0000256" key="4">
    <source>
        <dbReference type="SAM" id="MobiDB-lite"/>
    </source>
</evidence>
<evidence type="ECO:0000259" key="5">
    <source>
        <dbReference type="Pfam" id="PF00135"/>
    </source>
</evidence>
<feature type="domain" description="Carboxylesterase type B" evidence="5">
    <location>
        <begin position="16"/>
        <end position="535"/>
    </location>
</feature>
<keyword evidence="2 3" id="KW-0378">Hydrolase</keyword>
<comment type="similarity">
    <text evidence="1 3">Belongs to the type-B carboxylesterase/lipase family.</text>
</comment>
<keyword evidence="7" id="KW-1185">Reference proteome</keyword>
<organism evidence="6 7">
    <name type="scientific">Venturia nashicola</name>
    <dbReference type="NCBI Taxonomy" id="86259"/>
    <lineage>
        <taxon>Eukaryota</taxon>
        <taxon>Fungi</taxon>
        <taxon>Dikarya</taxon>
        <taxon>Ascomycota</taxon>
        <taxon>Pezizomycotina</taxon>
        <taxon>Dothideomycetes</taxon>
        <taxon>Pleosporomycetidae</taxon>
        <taxon>Venturiales</taxon>
        <taxon>Venturiaceae</taxon>
        <taxon>Venturia</taxon>
    </lineage>
</organism>
<evidence type="ECO:0000313" key="6">
    <source>
        <dbReference type="EMBL" id="TID17379.1"/>
    </source>
</evidence>
<dbReference type="PANTHER" id="PTHR43142:SF4">
    <property type="entry name" value="CARBOXYLIC ESTER HYDROLASE"/>
    <property type="match status" value="1"/>
</dbReference>
<dbReference type="PROSITE" id="PS00122">
    <property type="entry name" value="CARBOXYLESTERASE_B_1"/>
    <property type="match status" value="1"/>
</dbReference>
<feature type="compositionally biased region" description="Low complexity" evidence="4">
    <location>
        <begin position="528"/>
        <end position="538"/>
    </location>
</feature>
<dbReference type="Gene3D" id="3.40.50.1820">
    <property type="entry name" value="alpha/beta hydrolase"/>
    <property type="match status" value="1"/>
</dbReference>
<feature type="region of interest" description="Disordered" evidence="4">
    <location>
        <begin position="526"/>
        <end position="545"/>
    </location>
</feature>
<comment type="caution">
    <text evidence="6">The sequence shown here is derived from an EMBL/GenBank/DDBJ whole genome shotgun (WGS) entry which is preliminary data.</text>
</comment>
<protein>
    <recommendedName>
        <fullName evidence="3">Carboxylic ester hydrolase</fullName>
        <ecNumber evidence="3">3.1.1.-</ecNumber>
    </recommendedName>
</protein>
<proteinExistence type="inferred from homology"/>
<evidence type="ECO:0000256" key="1">
    <source>
        <dbReference type="ARBA" id="ARBA00005964"/>
    </source>
</evidence>
<dbReference type="Pfam" id="PF00135">
    <property type="entry name" value="COesterase"/>
    <property type="match status" value="1"/>
</dbReference>
<evidence type="ECO:0000256" key="2">
    <source>
        <dbReference type="ARBA" id="ARBA00022801"/>
    </source>
</evidence>
<evidence type="ECO:0000313" key="7">
    <source>
        <dbReference type="Proteomes" id="UP000298493"/>
    </source>
</evidence>
<dbReference type="Proteomes" id="UP000298493">
    <property type="component" value="Unassembled WGS sequence"/>
</dbReference>
<dbReference type="GO" id="GO:0016787">
    <property type="term" value="F:hydrolase activity"/>
    <property type="evidence" value="ECO:0007669"/>
    <property type="project" value="UniProtKB-KW"/>
</dbReference>
<dbReference type="AlphaFoldDB" id="A0A4Z1P5Z6"/>
<gene>
    <name evidence="6" type="ORF">E6O75_ATG08125</name>
</gene>
<dbReference type="InterPro" id="IPR002018">
    <property type="entry name" value="CarbesteraseB"/>
</dbReference>
<dbReference type="EMBL" id="SNSC02000016">
    <property type="protein sequence ID" value="TID17379.1"/>
    <property type="molecule type" value="Genomic_DNA"/>
</dbReference>
<accession>A0A4Z1P5Z6</accession>
<sequence>METATIPYPLDLQFRGFVEGSTIKDKSSGRTLCHYFGGIPYALPPIGPFRWQRPRPLEPCYRYGTRANPGRYTGAASVCPQPGKPSPLFDEDCLQCNIWIPEGEAPAKGWPVYFYIHGGFLQFGNANTPNDPTALLSSTPFKAIIVKPAYRLNLFGFLAARELSTAQKKSVGNMGFWDLRLALEWTYKNINYFGGDPTNITIGGYSAGAHCAFYQLTYDLDQPPQNRLIKRIIMHSNGPGVPPKSLEETQLQFNELLSVLSIPQSLPSSEQLALLRSKSSQELMSAIPKMKLHQFRAITDGDFIKPSLFPSILNGSFAAQVIASNVQIIIGDCTSEHHIYALHRPAPSPSATTIFKRLEADYPVHICQALSQHYSPTGQLPPGCKNWPEAFGKIYADIQIHATQRGFISSLYKHGAGHLIHRYRINWRSKTAITPKKFGPTHGADMALWFYGDGKVVPKEEEQIMGDAFIKNLSKFVKGERMEEWQGLEADELRYLKADGTVEIRQDEAWTEGLKVWQAMMEQPHPATTITTTTSTTTKNERAKL</sequence>